<dbReference type="PANTHER" id="PTHR46388:SF2">
    <property type="entry name" value="NHL REPEAT-CONTAINING PROTEIN 2"/>
    <property type="match status" value="1"/>
</dbReference>
<dbReference type="Pfam" id="PF01436">
    <property type="entry name" value="NHL"/>
    <property type="match status" value="2"/>
</dbReference>
<protein>
    <recommendedName>
        <fullName evidence="3">SMP-30/Gluconolactonase/LRE-like region domain-containing protein</fullName>
    </recommendedName>
</protein>
<dbReference type="PROSITE" id="PS51125">
    <property type="entry name" value="NHL"/>
    <property type="match status" value="1"/>
</dbReference>
<gene>
    <name evidence="2" type="ORF">METZ01_LOCUS224399</name>
</gene>
<dbReference type="SUPFAM" id="SSF101898">
    <property type="entry name" value="NHL repeat"/>
    <property type="match status" value="1"/>
</dbReference>
<dbReference type="Gene3D" id="2.120.10.30">
    <property type="entry name" value="TolB, C-terminal domain"/>
    <property type="match status" value="2"/>
</dbReference>
<proteinExistence type="predicted"/>
<name>A0A382G9Q9_9ZZZZ</name>
<reference evidence="2" key="1">
    <citation type="submission" date="2018-05" db="EMBL/GenBank/DDBJ databases">
        <authorList>
            <person name="Lanie J.A."/>
            <person name="Ng W.-L."/>
            <person name="Kazmierczak K.M."/>
            <person name="Andrzejewski T.M."/>
            <person name="Davidsen T.M."/>
            <person name="Wayne K.J."/>
            <person name="Tettelin H."/>
            <person name="Glass J.I."/>
            <person name="Rusch D."/>
            <person name="Podicherti R."/>
            <person name="Tsui H.-C.T."/>
            <person name="Winkler M.E."/>
        </authorList>
    </citation>
    <scope>NUCLEOTIDE SEQUENCE</scope>
</reference>
<dbReference type="EMBL" id="UINC01054169">
    <property type="protein sequence ID" value="SVB71545.1"/>
    <property type="molecule type" value="Genomic_DNA"/>
</dbReference>
<organism evidence="2">
    <name type="scientific">marine metagenome</name>
    <dbReference type="NCBI Taxonomy" id="408172"/>
    <lineage>
        <taxon>unclassified sequences</taxon>
        <taxon>metagenomes</taxon>
        <taxon>ecological metagenomes</taxon>
    </lineage>
</organism>
<dbReference type="PANTHER" id="PTHR46388">
    <property type="entry name" value="NHL REPEAT-CONTAINING PROTEIN 2"/>
    <property type="match status" value="1"/>
</dbReference>
<feature type="non-terminal residue" evidence="2">
    <location>
        <position position="192"/>
    </location>
</feature>
<evidence type="ECO:0000256" key="1">
    <source>
        <dbReference type="ARBA" id="ARBA00022737"/>
    </source>
</evidence>
<evidence type="ECO:0000313" key="2">
    <source>
        <dbReference type="EMBL" id="SVB71545.1"/>
    </source>
</evidence>
<dbReference type="InterPro" id="IPR001258">
    <property type="entry name" value="NHL_repeat"/>
</dbReference>
<sequence>MIVRDLIRCWLGATVLCLALASPTQAQTTRLLGGTGVPDSTGNGWLDEFTQFDTPQGISGDSTGALYLADTGNHLIRNIHDQRDSIVTVAGTGTAGFSGDLGAATSAALNSPWDVFVASGGTLYVADTGNHRIRLITPGGVISTIAGTGVAGFSGDGAAATSAQLNSPTGVYVSDGLIYIADQGNHRIRLIS</sequence>
<dbReference type="InterPro" id="IPR011042">
    <property type="entry name" value="6-blade_b-propeller_TolB-like"/>
</dbReference>
<evidence type="ECO:0008006" key="3">
    <source>
        <dbReference type="Google" id="ProtNLM"/>
    </source>
</evidence>
<dbReference type="AlphaFoldDB" id="A0A382G9Q9"/>
<accession>A0A382G9Q9</accession>
<keyword evidence="1" id="KW-0677">Repeat</keyword>